<keyword evidence="2" id="KW-1133">Transmembrane helix</keyword>
<keyword evidence="2" id="KW-0472">Membrane</keyword>
<dbReference type="InterPro" id="IPR046253">
    <property type="entry name" value="DUF6286"/>
</dbReference>
<feature type="transmembrane region" description="Helical" evidence="2">
    <location>
        <begin position="90"/>
        <end position="110"/>
    </location>
</feature>
<keyword evidence="5" id="KW-1185">Reference proteome</keyword>
<proteinExistence type="predicted"/>
<name>A0ABP9E5M5_9ACTN</name>
<evidence type="ECO:0000313" key="5">
    <source>
        <dbReference type="Proteomes" id="UP001501752"/>
    </source>
</evidence>
<dbReference type="EMBL" id="BAABIS010000001">
    <property type="protein sequence ID" value="GAA4869028.1"/>
    <property type="molecule type" value="Genomic_DNA"/>
</dbReference>
<keyword evidence="2" id="KW-0812">Transmembrane</keyword>
<feature type="region of interest" description="Disordered" evidence="1">
    <location>
        <begin position="192"/>
        <end position="213"/>
    </location>
</feature>
<feature type="compositionally biased region" description="Basic residues" evidence="1">
    <location>
        <begin position="195"/>
        <end position="204"/>
    </location>
</feature>
<dbReference type="Pfam" id="PF19803">
    <property type="entry name" value="DUF6286"/>
    <property type="match status" value="1"/>
</dbReference>
<dbReference type="RefSeq" id="WP_345699527.1">
    <property type="nucleotide sequence ID" value="NZ_BAABIS010000001.1"/>
</dbReference>
<accession>A0ABP9E5M5</accession>
<reference evidence="5" key="1">
    <citation type="journal article" date="2019" name="Int. J. Syst. Evol. Microbiol.">
        <title>The Global Catalogue of Microorganisms (GCM) 10K type strain sequencing project: providing services to taxonomists for standard genome sequencing and annotation.</title>
        <authorList>
            <consortium name="The Broad Institute Genomics Platform"/>
            <consortium name="The Broad Institute Genome Sequencing Center for Infectious Disease"/>
            <person name="Wu L."/>
            <person name="Ma J."/>
        </authorList>
    </citation>
    <scope>NUCLEOTIDE SEQUENCE [LARGE SCALE GENOMIC DNA]</scope>
    <source>
        <strain evidence="5">JCM 13006</strain>
    </source>
</reference>
<feature type="transmembrane region" description="Helical" evidence="2">
    <location>
        <begin position="41"/>
        <end position="59"/>
    </location>
</feature>
<feature type="region of interest" description="Disordered" evidence="1">
    <location>
        <begin position="1"/>
        <end position="32"/>
    </location>
</feature>
<evidence type="ECO:0000259" key="3">
    <source>
        <dbReference type="Pfam" id="PF19803"/>
    </source>
</evidence>
<organism evidence="4 5">
    <name type="scientific">Kitasatospora terrestris</name>
    <dbReference type="NCBI Taxonomy" id="258051"/>
    <lineage>
        <taxon>Bacteria</taxon>
        <taxon>Bacillati</taxon>
        <taxon>Actinomycetota</taxon>
        <taxon>Actinomycetes</taxon>
        <taxon>Kitasatosporales</taxon>
        <taxon>Streptomycetaceae</taxon>
        <taxon>Kitasatospora</taxon>
    </lineage>
</organism>
<evidence type="ECO:0000313" key="4">
    <source>
        <dbReference type="EMBL" id="GAA4869028.1"/>
    </source>
</evidence>
<feature type="domain" description="DUF6286" evidence="3">
    <location>
        <begin position="100"/>
        <end position="195"/>
    </location>
</feature>
<comment type="caution">
    <text evidence="4">The sequence shown here is derived from an EMBL/GenBank/DDBJ whole genome shotgun (WGS) entry which is preliminary data.</text>
</comment>
<evidence type="ECO:0000256" key="2">
    <source>
        <dbReference type="SAM" id="Phobius"/>
    </source>
</evidence>
<gene>
    <name evidence="4" type="ORF">GCM10023235_54670</name>
</gene>
<sequence>MTDTPEDPAHPTPAASGGAGDATKQSGSGGRRVRLRAGRGAAAGVVVTGVLVMAGTLLYDVVAVRTGHRARPWREDLSRELATRHLDDPWVLGAAGVAVAVGAVLLWLAFAPGLRRWLALSRPGSAIHRAGVAALVAERAAELQDVHDARVKVSRRGTKVTVTGAHDPAAVERELRVELSRIPLAAPHRLDVRTRPFHPHHGHRRGLEQEPTP</sequence>
<dbReference type="Proteomes" id="UP001501752">
    <property type="component" value="Unassembled WGS sequence"/>
</dbReference>
<evidence type="ECO:0000256" key="1">
    <source>
        <dbReference type="SAM" id="MobiDB-lite"/>
    </source>
</evidence>
<protein>
    <recommendedName>
        <fullName evidence="3">DUF6286 domain-containing protein</fullName>
    </recommendedName>
</protein>